<evidence type="ECO:0000313" key="1">
    <source>
        <dbReference type="EMBL" id="CAE2202488.1"/>
    </source>
</evidence>
<gene>
    <name evidence="1" type="ORF">VSP0166_LOCUS1812</name>
</gene>
<reference evidence="1" key="1">
    <citation type="submission" date="2021-01" db="EMBL/GenBank/DDBJ databases">
        <authorList>
            <person name="Corre E."/>
            <person name="Pelletier E."/>
            <person name="Niang G."/>
            <person name="Scheremetjew M."/>
            <person name="Finn R."/>
            <person name="Kale V."/>
            <person name="Holt S."/>
            <person name="Cochrane G."/>
            <person name="Meng A."/>
            <person name="Brown T."/>
            <person name="Cohen L."/>
        </authorList>
    </citation>
    <scope>NUCLEOTIDE SEQUENCE</scope>
    <source>
        <strain evidence="1">DIVA3 518/3/11/1/6</strain>
    </source>
</reference>
<proteinExistence type="predicted"/>
<protein>
    <submittedName>
        <fullName evidence="1">Uncharacterized protein</fullName>
    </submittedName>
</protein>
<dbReference type="AlphaFoldDB" id="A0A7S4HL22"/>
<accession>A0A7S4HL22</accession>
<organism evidence="1">
    <name type="scientific">Vannella robusta</name>
    <dbReference type="NCBI Taxonomy" id="1487602"/>
    <lineage>
        <taxon>Eukaryota</taxon>
        <taxon>Amoebozoa</taxon>
        <taxon>Discosea</taxon>
        <taxon>Flabellinia</taxon>
        <taxon>Vannellidae</taxon>
        <taxon>Vannella</taxon>
    </lineage>
</organism>
<name>A0A7S4HL22_9EUKA</name>
<dbReference type="EMBL" id="HBKP01002553">
    <property type="protein sequence ID" value="CAE2202488.1"/>
    <property type="molecule type" value="Transcribed_RNA"/>
</dbReference>
<sequence length="250" mass="28821">MSGWLVKQGGSLKPVIYLYPPQDAVIHVSLTFSDFYDISSLICIPDTRRSGKQIKWEEIRASPRGSLSIRNSAFPYLFYEIDRVPPYKITDASHHSPPQLVESVFCPEKPNRASFASNLWCVHAEDLLEFILVCCADHKLNMRESNEFIEFWLPRLLSLSGCSPVFYIRFLQEEYSKDVLLNINPTPDEVIRMYCCVSQALAQGLASTCNEYSWNESTQRKEQLLEDLFERVEQERQGKFVAVEWGGMFV</sequence>